<keyword evidence="2" id="KW-1185">Reference proteome</keyword>
<dbReference type="EMBL" id="SCWA01000003">
    <property type="protein sequence ID" value="TDL98683.1"/>
    <property type="molecule type" value="Genomic_DNA"/>
</dbReference>
<organism evidence="1 2">
    <name type="scientific">Macrococcus brunensis</name>
    <dbReference type="NCBI Taxonomy" id="198483"/>
    <lineage>
        <taxon>Bacteria</taxon>
        <taxon>Bacillati</taxon>
        <taxon>Bacillota</taxon>
        <taxon>Bacilli</taxon>
        <taxon>Bacillales</taxon>
        <taxon>Staphylococcaceae</taxon>
        <taxon>Macrococcus</taxon>
    </lineage>
</organism>
<evidence type="ECO:0000313" key="2">
    <source>
        <dbReference type="Proteomes" id="UP000295310"/>
    </source>
</evidence>
<accession>A0A4R6BFZ7</accession>
<dbReference type="PROSITE" id="PS51257">
    <property type="entry name" value="PROKAR_LIPOPROTEIN"/>
    <property type="match status" value="1"/>
</dbReference>
<dbReference type="AlphaFoldDB" id="A0A4R6BFZ7"/>
<name>A0A4R6BFZ7_9STAP</name>
<dbReference type="OrthoDB" id="2973259at2"/>
<comment type="caution">
    <text evidence="1">The sequence shown here is derived from an EMBL/GenBank/DDBJ whole genome shotgun (WGS) entry which is preliminary data.</text>
</comment>
<dbReference type="RefSeq" id="WP_133431276.1">
    <property type="nucleotide sequence ID" value="NZ_SCWA01000003.1"/>
</dbReference>
<protein>
    <submittedName>
        <fullName evidence="1">Uncharacterized protein</fullName>
    </submittedName>
</protein>
<sequence>MNKLTIVFIMILLFSTGCNVNKDSTHSESDKEKNIITEDSTTEVIKVEKVENSNQVQTKEDFFNPLHFVLKSFDIKLNDNQKVSYVIEYVIDSSANAYLKNNKPILYLNISYPEEIKQSSNKSNSKTIKFSPSYNQVLNKKIIITDEFNTNFDIEKLKNPSLNFQLQILNQNKQMFHLFDDLNVYRNR</sequence>
<proteinExistence type="predicted"/>
<dbReference type="Proteomes" id="UP000295310">
    <property type="component" value="Unassembled WGS sequence"/>
</dbReference>
<evidence type="ECO:0000313" key="1">
    <source>
        <dbReference type="EMBL" id="TDL98683.1"/>
    </source>
</evidence>
<gene>
    <name evidence="1" type="ORF">ERX27_02595</name>
</gene>
<reference evidence="1 2" key="1">
    <citation type="submission" date="2019-01" db="EMBL/GenBank/DDBJ databases">
        <title>Draft genome sequences of the type strains of six Macrococcus species.</title>
        <authorList>
            <person name="Mazhar S."/>
            <person name="Altermann E."/>
            <person name="Hill C."/>
            <person name="Mcauliffe O."/>
        </authorList>
    </citation>
    <scope>NUCLEOTIDE SEQUENCE [LARGE SCALE GENOMIC DNA]</scope>
    <source>
        <strain evidence="1 2">CCM4811</strain>
    </source>
</reference>